<dbReference type="OrthoDB" id="381190at2759"/>
<dbReference type="OMA" id="DPAIFMC"/>
<protein>
    <recommendedName>
        <fullName evidence="1">Serine/threonine-protein kinase TOR</fullName>
        <ecNumber evidence="1">2.7.11.1</ecNumber>
    </recommendedName>
</protein>
<comment type="caution">
    <text evidence="3">The sequence shown here is derived from an EMBL/GenBank/DDBJ whole genome shotgun (WGS) entry which is preliminary data.</text>
</comment>
<dbReference type="InterPro" id="IPR016024">
    <property type="entry name" value="ARM-type_fold"/>
</dbReference>
<sequence length="1448" mass="161417">MRWPEIEREGRLRVRNSLGVKLWFSIFTSANMAAPPAKPSPQPQQDALYYLLSDLRTRDPAQQKAGANALCEYVLWETRDLRGEGFTGFMDRLYGRLRAMIESADELENIGGVCAIDALIDWKLGEHSAKLNKLDSFLRYVFEVKREEDTLLLAGNAFGHLLKVGNTVTSGLTAKTVDEMVTLALDWLVENSPHKLAAAIILKSLVGALTDVMSQILCRDVADERTATVMGSPGSFTACDGHDVCLVCVQTLIGLVISILAFCFAILYYVNEAVAESSPTIFNTSVPMFNEKIWIALHDENKAVRERAAEALGACLRIVQTRETRWRAQRYFRLFERTDFGMRKQASPESIHGSLIAIRELLQGAGEFMMARYQVVANIVLRFKHHKDPLIRRTITELVPMIALYLKAKFLTEYLEKYMQYLMDVMKNPSERASGFVALGGMANRVGISLVPYLDEIFVLLRDAIVPRKGPVCPEALICVGKLAQAIGKKMEDHVKDLLPAMLQGGLSPALVESLSAISSSLKDLDIEESLIRLVDSVLIKEEGAKAQSLSSALTGSHESVNSSIVQLALRTLGSFRLELPIPVFKQKTWKVVLYLEDADPLIRQEAAVTSCKLIASVVKFRPSPGDPDFRRSIRWEKIEATIFEIVKKLMVAVIDTEPGVRKAFMSCLLSTEALHEFIFHEDCVFPLFISLKDEVFEIRELAIKVLGRIRNRNPAFILSRMRDHRQYLLGGLDIMLDVKTREECTKLLGVLMRSCPEAVSCDYPTILETLISKLREAMLIESSPARGHGLCGNCGVVTSTLATLGDLSEVGGSELRQHLKDLLPLIVQALQDDKVPGKQRVAVMTLGKVLQSTGFAVNPIMSYPEPLLSLERLLNPTGDWALQREVMHVWGMLGVDPHLYKHGMRNTSSRLQMQSPAAAQSQSKERTSAAITTAIDETPIDLLCSATFSTSNEDFYPTVATNALLRVVMNSSTVSSQKLAITSLVSVLKVLGPQGCAPYLAKVMTGFFHIFRTCEDGLKGLMLEQLCEIVMIVRKPIHPYLRDLMAIILQEWSNLPLLTGVQTLLKKLYLAVNTPSLFEPYMPEVLPRCMQQLADAERSGDLPIVRSTLHMLEVFTVGFSMVHVHWVVPAVVRMFKGDVGSASVEIRREALQSLARLIDRLCKTHSVSGLVQSFFVPLIRVIAGPEESLRGVALDVLCIFAAMDVRQFGFALPAVTRIVEPLQLQHDQFRQLAVEMKERRWVQIDAIKAQLLKKVSVVEGLEMEAVDNGGPVEDLEESVPPLKMDVHKLKNASEAWNLSMREDWDEWMRQLSVKLLKESPSPALRSCAELAREQPSVAKELFSAAFVSCWTEMKPPSQEQLVTWFEHAFISLSISTETLNILLNLAEFMDRDEKPLPVHLSKLATLAEKVCLFLSAINQSTVLPQPACDVGVGRRAVVEGVCRCRQR</sequence>
<dbReference type="PANTHER" id="PTHR11139">
    <property type="entry name" value="ATAXIA TELANGIECTASIA MUTATED ATM -RELATED"/>
    <property type="match status" value="1"/>
</dbReference>
<reference evidence="3 4" key="1">
    <citation type="journal article" date="2018" name="Cell">
        <title>The Chara Genome: Secondary Complexity and Implications for Plant Terrestrialization.</title>
        <authorList>
            <person name="Nishiyama T."/>
            <person name="Sakayama H."/>
            <person name="Vries J.D."/>
            <person name="Buschmann H."/>
            <person name="Saint-Marcoux D."/>
            <person name="Ullrich K.K."/>
            <person name="Haas F.B."/>
            <person name="Vanderstraeten L."/>
            <person name="Becker D."/>
            <person name="Lang D."/>
            <person name="Vosolsobe S."/>
            <person name="Rombauts S."/>
            <person name="Wilhelmsson P.K.I."/>
            <person name="Janitza P."/>
            <person name="Kern R."/>
            <person name="Heyl A."/>
            <person name="Rumpler F."/>
            <person name="Villalobos L.I.A.C."/>
            <person name="Clay J.M."/>
            <person name="Skokan R."/>
            <person name="Toyoda A."/>
            <person name="Suzuki Y."/>
            <person name="Kagoshima H."/>
            <person name="Schijlen E."/>
            <person name="Tajeshwar N."/>
            <person name="Catarino B."/>
            <person name="Hetherington A.J."/>
            <person name="Saltykova A."/>
            <person name="Bonnot C."/>
            <person name="Breuninger H."/>
            <person name="Symeonidi A."/>
            <person name="Radhakrishnan G.V."/>
            <person name="Van Nieuwerburgh F."/>
            <person name="Deforce D."/>
            <person name="Chang C."/>
            <person name="Karol K.G."/>
            <person name="Hedrich R."/>
            <person name="Ulvskov P."/>
            <person name="Glockner G."/>
            <person name="Delwiche C.F."/>
            <person name="Petrasek J."/>
            <person name="Van de Peer Y."/>
            <person name="Friml J."/>
            <person name="Beilby M."/>
            <person name="Dolan L."/>
            <person name="Kohara Y."/>
            <person name="Sugano S."/>
            <person name="Fujiyama A."/>
            <person name="Delaux P.-M."/>
            <person name="Quint M."/>
            <person name="TheiBen G."/>
            <person name="Hagemann M."/>
            <person name="Harholt J."/>
            <person name="Dunand C."/>
            <person name="Zachgo S."/>
            <person name="Langdale J."/>
            <person name="Maumus F."/>
            <person name="Straeten D.V.D."/>
            <person name="Gould S.B."/>
            <person name="Rensing S.A."/>
        </authorList>
    </citation>
    <scope>NUCLEOTIDE SEQUENCE [LARGE SCALE GENOMIC DNA]</scope>
    <source>
        <strain evidence="3 4">S276</strain>
    </source>
</reference>
<dbReference type="GO" id="GO:0031931">
    <property type="term" value="C:TORC1 complex"/>
    <property type="evidence" value="ECO:0007669"/>
    <property type="project" value="TreeGrafter"/>
</dbReference>
<dbReference type="InterPro" id="IPR050517">
    <property type="entry name" value="DDR_Repair_Kinase"/>
</dbReference>
<dbReference type="InterPro" id="IPR024585">
    <property type="entry name" value="mTOR_dom"/>
</dbReference>
<dbReference type="GO" id="GO:0005524">
    <property type="term" value="F:ATP binding"/>
    <property type="evidence" value="ECO:0007669"/>
    <property type="project" value="UniProtKB-KW"/>
</dbReference>
<dbReference type="Pfam" id="PF11865">
    <property type="entry name" value="mTOR_dom"/>
    <property type="match status" value="1"/>
</dbReference>
<dbReference type="EMBL" id="BFEA01000268">
    <property type="protein sequence ID" value="GBG77478.1"/>
    <property type="molecule type" value="Genomic_DNA"/>
</dbReference>
<keyword evidence="1" id="KW-0808">Transferase</keyword>
<dbReference type="SMART" id="SM01346">
    <property type="entry name" value="DUF3385"/>
    <property type="match status" value="1"/>
</dbReference>
<keyword evidence="1" id="KW-0547">Nucleotide-binding</keyword>
<proteinExistence type="inferred from homology"/>
<dbReference type="GO" id="GO:0004674">
    <property type="term" value="F:protein serine/threonine kinase activity"/>
    <property type="evidence" value="ECO:0007669"/>
    <property type="project" value="UniProtKB-KW"/>
</dbReference>
<gene>
    <name evidence="3" type="ORF">CBR_g23926</name>
</gene>
<dbReference type="Gramene" id="GBG77478">
    <property type="protein sequence ID" value="GBG77478"/>
    <property type="gene ID" value="CBR_g23926"/>
</dbReference>
<dbReference type="STRING" id="69332.A0A388L5E7"/>
<keyword evidence="4" id="KW-1185">Reference proteome</keyword>
<organism evidence="3 4">
    <name type="scientific">Chara braunii</name>
    <name type="common">Braun's stonewort</name>
    <dbReference type="NCBI Taxonomy" id="69332"/>
    <lineage>
        <taxon>Eukaryota</taxon>
        <taxon>Viridiplantae</taxon>
        <taxon>Streptophyta</taxon>
        <taxon>Charophyceae</taxon>
        <taxon>Charales</taxon>
        <taxon>Characeae</taxon>
        <taxon>Chara</taxon>
    </lineage>
</organism>
<feature type="domain" description="Serine/threonine-protein kinase mTOR" evidence="2">
    <location>
        <begin position="857"/>
        <end position="1035"/>
    </location>
</feature>
<evidence type="ECO:0000313" key="3">
    <source>
        <dbReference type="EMBL" id="GBG77478.1"/>
    </source>
</evidence>
<evidence type="ECO:0000313" key="4">
    <source>
        <dbReference type="Proteomes" id="UP000265515"/>
    </source>
</evidence>
<dbReference type="EC" id="2.7.11.1" evidence="1"/>
<dbReference type="GO" id="GO:0005634">
    <property type="term" value="C:nucleus"/>
    <property type="evidence" value="ECO:0007669"/>
    <property type="project" value="TreeGrafter"/>
</dbReference>
<dbReference type="Gene3D" id="1.25.10.10">
    <property type="entry name" value="Leucine-rich Repeat Variant"/>
    <property type="match status" value="3"/>
</dbReference>
<keyword evidence="1" id="KW-0067">ATP-binding</keyword>
<dbReference type="GO" id="GO:0031932">
    <property type="term" value="C:TORC2 complex"/>
    <property type="evidence" value="ECO:0007669"/>
    <property type="project" value="TreeGrafter"/>
</dbReference>
<evidence type="ECO:0000259" key="2">
    <source>
        <dbReference type="SMART" id="SM01346"/>
    </source>
</evidence>
<name>A0A388L5E7_CHABU</name>
<comment type="catalytic activity">
    <reaction evidence="1">
        <text>L-threonyl-[protein] + ATP = O-phospho-L-threonyl-[protein] + ADP + H(+)</text>
        <dbReference type="Rhea" id="RHEA:46608"/>
        <dbReference type="Rhea" id="RHEA-COMP:11060"/>
        <dbReference type="Rhea" id="RHEA-COMP:11605"/>
        <dbReference type="ChEBI" id="CHEBI:15378"/>
        <dbReference type="ChEBI" id="CHEBI:30013"/>
        <dbReference type="ChEBI" id="CHEBI:30616"/>
        <dbReference type="ChEBI" id="CHEBI:61977"/>
        <dbReference type="ChEBI" id="CHEBI:456216"/>
        <dbReference type="EC" id="2.7.11.1"/>
    </reaction>
</comment>
<dbReference type="GO" id="GO:0005737">
    <property type="term" value="C:cytoplasm"/>
    <property type="evidence" value="ECO:0007669"/>
    <property type="project" value="TreeGrafter"/>
</dbReference>
<keyword evidence="1" id="KW-0723">Serine/threonine-protein kinase</keyword>
<dbReference type="PANTHER" id="PTHR11139:SF9">
    <property type="entry name" value="SERINE_THREONINE-PROTEIN KINASE MTOR"/>
    <property type="match status" value="1"/>
</dbReference>
<dbReference type="InterPro" id="IPR011989">
    <property type="entry name" value="ARM-like"/>
</dbReference>
<dbReference type="GO" id="GO:0016242">
    <property type="term" value="P:negative regulation of macroautophagy"/>
    <property type="evidence" value="ECO:0007669"/>
    <property type="project" value="TreeGrafter"/>
</dbReference>
<dbReference type="Proteomes" id="UP000265515">
    <property type="component" value="Unassembled WGS sequence"/>
</dbReference>
<keyword evidence="1" id="KW-0418">Kinase</keyword>
<dbReference type="SUPFAM" id="SSF48371">
    <property type="entry name" value="ARM repeat"/>
    <property type="match status" value="1"/>
</dbReference>
<accession>A0A388L5E7</accession>
<comment type="similarity">
    <text evidence="1">Belongs to the PI3/PI4-kinase family.</text>
</comment>
<dbReference type="GO" id="GO:0031929">
    <property type="term" value="P:TOR signaling"/>
    <property type="evidence" value="ECO:0007669"/>
    <property type="project" value="TreeGrafter"/>
</dbReference>
<evidence type="ECO:0000256" key="1">
    <source>
        <dbReference type="RuleBase" id="RU364109"/>
    </source>
</evidence>